<dbReference type="EMBL" id="FCOM02000201">
    <property type="protein sequence ID" value="SAL88879.1"/>
    <property type="molecule type" value="Genomic_DNA"/>
</dbReference>
<keyword evidence="2" id="KW-1185">Reference proteome</keyword>
<sequence>MGLGMDAFAVRRVREPDSSGFARTRASIIAHVDPQPTGSGFLVAGRKHRDRRVVRVELRSRHRVATQRFSQQPAEFFALSYPARHGGPIETYAVARRDLGLPIQRRMVRIFRNDDLGQQARMRDAALDWQPRHRTLRYMAATGADPFAADRADDLEHCCDARELLGHVLAEQLHGVVALRARRVRLEHAFFAWQMSRHGFLRGCRRHARTRCTSACTANIGNAAARCQILKLGFEPIDLSVYLLGFTTEVHAPELVDLRLQALKLLVPLNNLPVAFGDLLAHLCHRCLLLEHQGVELGNGLRKRRMVRHAPQFTSLRCGLQHRQCGRTTGLSPIDAFQQHRQLRRRQIDLASISLWPNKPSARKPLRKKP</sequence>
<gene>
    <name evidence="1" type="ORF">AWB74_08783</name>
</gene>
<organism evidence="1 2">
    <name type="scientific">Caballeronia arvi</name>
    <dbReference type="NCBI Taxonomy" id="1777135"/>
    <lineage>
        <taxon>Bacteria</taxon>
        <taxon>Pseudomonadati</taxon>
        <taxon>Pseudomonadota</taxon>
        <taxon>Betaproteobacteria</taxon>
        <taxon>Burkholderiales</taxon>
        <taxon>Burkholderiaceae</taxon>
        <taxon>Caballeronia</taxon>
    </lineage>
</organism>
<evidence type="ECO:0000313" key="1">
    <source>
        <dbReference type="EMBL" id="SAL88879.1"/>
    </source>
</evidence>
<reference evidence="1" key="1">
    <citation type="submission" date="2016-01" db="EMBL/GenBank/DDBJ databases">
        <authorList>
            <person name="Peeters C."/>
        </authorList>
    </citation>
    <scope>NUCLEOTIDE SEQUENCE [LARGE SCALE GENOMIC DNA]</scope>
    <source>
        <strain evidence="1">LMG 29317</strain>
    </source>
</reference>
<accession>A0A158L703</accession>
<dbReference type="AlphaFoldDB" id="A0A158L703"/>
<protein>
    <submittedName>
        <fullName evidence="1">Uncharacterized protein</fullName>
    </submittedName>
</protein>
<evidence type="ECO:0000313" key="2">
    <source>
        <dbReference type="Proteomes" id="UP000055019"/>
    </source>
</evidence>
<comment type="caution">
    <text evidence="1">The sequence shown here is derived from an EMBL/GenBank/DDBJ whole genome shotgun (WGS) entry which is preliminary data.</text>
</comment>
<dbReference type="Proteomes" id="UP000055019">
    <property type="component" value="Unassembled WGS sequence"/>
</dbReference>
<proteinExistence type="predicted"/>
<name>A0A158L703_9BURK</name>